<feature type="active site" description="Nucleophile" evidence="4">
    <location>
        <position position="362"/>
    </location>
</feature>
<keyword evidence="7" id="KW-1185">Reference proteome</keyword>
<dbReference type="Gene3D" id="2.40.50.1070">
    <property type="match status" value="1"/>
</dbReference>
<dbReference type="PANTHER" id="PTHR11061:SF30">
    <property type="entry name" value="TRNA (URACIL(54)-C(5))-METHYLTRANSFERASE"/>
    <property type="match status" value="1"/>
</dbReference>
<feature type="binding site" evidence="4">
    <location>
        <position position="284"/>
    </location>
    <ligand>
        <name>S-adenosyl-L-methionine</name>
        <dbReference type="ChEBI" id="CHEBI:59789"/>
    </ligand>
</feature>
<dbReference type="CDD" id="cd02440">
    <property type="entry name" value="AdoMet_MTases"/>
    <property type="match status" value="1"/>
</dbReference>
<keyword evidence="2 4" id="KW-0808">Transferase</keyword>
<evidence type="ECO:0000256" key="5">
    <source>
        <dbReference type="PROSITE-ProRule" id="PRU10015"/>
    </source>
</evidence>
<sequence length="408" mass="44359">MGYKTYTCPIARQCGGCEWLAVPYPIQLRRKQEAMERLFADVLGEDGAELSPVCGMEEPVGFRHKAASPYAPGPSRAQRHGHGRAHMRAGFYAAGTHRIVRCDGCLVEDAGLRQVLNDVARVADGLGIRPYAEDRGQGTLRHAVVRSGWATDETMLVVVTNGELPRSREFVSLMRERHPELTTIVQNVNTRRTNAILGRQCRTLFGPGVMHDKLLGCTFEIGPTSFYQTNPAQTERLYSLAIAGARLEDGIRVLDAYCGTGTIGICAAAAAAREGRRIEVTGVESVPGAVACAQRNARANGLEDRCGFVADDATHHMRSLVAPNGAGAPDVVILDPPRAGSTPEFLRGVVDLAPRRVVYVSCNPETQRRDLDELRQGGYRLESLAPVDLFPHTKHVETVATLVRGDGR</sequence>
<dbReference type="RefSeq" id="WP_330957795.1">
    <property type="nucleotide sequence ID" value="NZ_JAZGJQ010000002.1"/>
</dbReference>
<gene>
    <name evidence="6" type="primary">rlmD</name>
    <name evidence="6" type="ORF">VXJ25_03310</name>
</gene>
<dbReference type="InterPro" id="IPR010280">
    <property type="entry name" value="U5_MeTrfase_fam"/>
</dbReference>
<comment type="caution">
    <text evidence="6">The sequence shown here is derived from an EMBL/GenBank/DDBJ whole genome shotgun (WGS) entry which is preliminary data.</text>
</comment>
<dbReference type="Gene3D" id="3.40.50.150">
    <property type="entry name" value="Vaccinia Virus protein VP39"/>
    <property type="match status" value="1"/>
</dbReference>
<feature type="binding site" evidence="4">
    <location>
        <position position="228"/>
    </location>
    <ligand>
        <name>S-adenosyl-L-methionine</name>
        <dbReference type="ChEBI" id="CHEBI:59789"/>
    </ligand>
</feature>
<dbReference type="Pfam" id="PF05958">
    <property type="entry name" value="tRNA_U5-meth_tr"/>
    <property type="match status" value="1"/>
</dbReference>
<reference evidence="6 7" key="1">
    <citation type="submission" date="2024-01" db="EMBL/GenBank/DDBJ databases">
        <title>Description of Olsenella sp. nov., isolated from pig feces.</title>
        <authorList>
            <person name="Chang Y.-H."/>
        </authorList>
    </citation>
    <scope>NUCLEOTIDE SEQUENCE [LARGE SCALE GENOMIC DNA]</scope>
    <source>
        <strain evidence="6 7">YH-ols2223</strain>
    </source>
</reference>
<comment type="similarity">
    <text evidence="4">Belongs to the class I-like SAM-binding methyltransferase superfamily. RNA M5U methyltransferase family.</text>
</comment>
<keyword evidence="3 4" id="KW-0949">S-adenosyl-L-methionine</keyword>
<name>A0ABU7R8X1_9ACTN</name>
<dbReference type="SUPFAM" id="SSF53335">
    <property type="entry name" value="S-adenosyl-L-methionine-dependent methyltransferases"/>
    <property type="match status" value="1"/>
</dbReference>
<dbReference type="InterPro" id="IPR030390">
    <property type="entry name" value="MeTrfase_TrmA_AS"/>
</dbReference>
<dbReference type="PROSITE" id="PS01230">
    <property type="entry name" value="TRMA_1"/>
    <property type="match status" value="1"/>
</dbReference>
<accession>A0ABU7R8X1</accession>
<dbReference type="EMBL" id="JAZGJQ010000002">
    <property type="protein sequence ID" value="MEE6147030.1"/>
    <property type="molecule type" value="Genomic_DNA"/>
</dbReference>
<dbReference type="Proteomes" id="UP001332931">
    <property type="component" value="Unassembled WGS sequence"/>
</dbReference>
<dbReference type="PROSITE" id="PS01231">
    <property type="entry name" value="TRMA_2"/>
    <property type="match status" value="1"/>
</dbReference>
<protein>
    <submittedName>
        <fullName evidence="6">23S rRNA (Uracil(1939)-C(5))-methyltransferase RlmD</fullName>
        <ecNumber evidence="6">2.1.1.190</ecNumber>
    </submittedName>
</protein>
<dbReference type="InterPro" id="IPR029063">
    <property type="entry name" value="SAM-dependent_MTases_sf"/>
</dbReference>
<dbReference type="PANTHER" id="PTHR11061">
    <property type="entry name" value="RNA M5U METHYLTRANSFERASE"/>
    <property type="match status" value="1"/>
</dbReference>
<dbReference type="GO" id="GO:0008168">
    <property type="term" value="F:methyltransferase activity"/>
    <property type="evidence" value="ECO:0007669"/>
    <property type="project" value="UniProtKB-KW"/>
</dbReference>
<organism evidence="6 7">
    <name type="scientific">Olsenella absiana</name>
    <dbReference type="NCBI Taxonomy" id="3115222"/>
    <lineage>
        <taxon>Bacteria</taxon>
        <taxon>Bacillati</taxon>
        <taxon>Actinomycetota</taxon>
        <taxon>Coriobacteriia</taxon>
        <taxon>Coriobacteriales</taxon>
        <taxon>Atopobiaceae</taxon>
        <taxon>Olsenella</taxon>
    </lineage>
</organism>
<dbReference type="InterPro" id="IPR030391">
    <property type="entry name" value="MeTrfase_TrmA_CS"/>
</dbReference>
<dbReference type="GO" id="GO:0032259">
    <property type="term" value="P:methylation"/>
    <property type="evidence" value="ECO:0007669"/>
    <property type="project" value="UniProtKB-KW"/>
</dbReference>
<evidence type="ECO:0000256" key="2">
    <source>
        <dbReference type="ARBA" id="ARBA00022679"/>
    </source>
</evidence>
<evidence type="ECO:0000313" key="7">
    <source>
        <dbReference type="Proteomes" id="UP001332931"/>
    </source>
</evidence>
<evidence type="ECO:0000256" key="1">
    <source>
        <dbReference type="ARBA" id="ARBA00022603"/>
    </source>
</evidence>
<dbReference type="EC" id="2.1.1.190" evidence="6"/>
<keyword evidence="1 4" id="KW-0489">Methyltransferase</keyword>
<proteinExistence type="inferred from homology"/>
<feature type="active site" evidence="5">
    <location>
        <position position="362"/>
    </location>
</feature>
<dbReference type="PROSITE" id="PS51687">
    <property type="entry name" value="SAM_MT_RNA_M5U"/>
    <property type="match status" value="1"/>
</dbReference>
<evidence type="ECO:0000256" key="3">
    <source>
        <dbReference type="ARBA" id="ARBA00022691"/>
    </source>
</evidence>
<dbReference type="NCBIfam" id="TIGR00479">
    <property type="entry name" value="rumA"/>
    <property type="match status" value="1"/>
</dbReference>
<feature type="binding site" evidence="4">
    <location>
        <position position="257"/>
    </location>
    <ligand>
        <name>S-adenosyl-L-methionine</name>
        <dbReference type="ChEBI" id="CHEBI:59789"/>
    </ligand>
</feature>
<evidence type="ECO:0000313" key="6">
    <source>
        <dbReference type="EMBL" id="MEE6147030.1"/>
    </source>
</evidence>
<evidence type="ECO:0000256" key="4">
    <source>
        <dbReference type="PROSITE-ProRule" id="PRU01024"/>
    </source>
</evidence>
<feature type="binding site" evidence="4">
    <location>
        <position position="335"/>
    </location>
    <ligand>
        <name>S-adenosyl-L-methionine</name>
        <dbReference type="ChEBI" id="CHEBI:59789"/>
    </ligand>
</feature>